<proteinExistence type="predicted"/>
<keyword evidence="1" id="KW-0853">WD repeat</keyword>
<sequence length="206" mass="21773">MWRFAAAHLIEEPLPSHSISTMYSLGLHYMGSFQAVSPQDGKSDGGSSAQIALIPEEHLSFGLFPFKASSLTVAKIRRAYNKVDARTIARQLGLSSHESATPVTFLHNAVGHLAGPARTIGAALIGNLGVRCWVGRAVASSLQCVGGPAVLLGLVAAARDVESLYAAFKALACTVRGSPLARSEMERVSGYRVSKLALFSIVLLVN</sequence>
<accession>A0A8C4R616</accession>
<dbReference type="InterPro" id="IPR051944">
    <property type="entry name" value="BEACH_domain_protein"/>
</dbReference>
<dbReference type="PANTHER" id="PTHR46108">
    <property type="entry name" value="BLUE CHEESE"/>
    <property type="match status" value="1"/>
</dbReference>
<name>A0A8C4R616_EPTBU</name>
<dbReference type="OMA" id="YNKVDAR"/>
<dbReference type="Proteomes" id="UP000694388">
    <property type="component" value="Unplaced"/>
</dbReference>
<dbReference type="Ensembl" id="ENSEBUT00000025283.1">
    <property type="protein sequence ID" value="ENSEBUP00000024707.1"/>
    <property type="gene ID" value="ENSEBUG00000015250.1"/>
</dbReference>
<dbReference type="PANTHER" id="PTHR46108:SF4">
    <property type="entry name" value="BLUE CHEESE"/>
    <property type="match status" value="1"/>
</dbReference>
<dbReference type="AlphaFoldDB" id="A0A8C4R616"/>
<protein>
    <submittedName>
        <fullName evidence="2">Uncharacterized protein</fullName>
    </submittedName>
</protein>
<organism evidence="2 3">
    <name type="scientific">Eptatretus burgeri</name>
    <name type="common">Inshore hagfish</name>
    <dbReference type="NCBI Taxonomy" id="7764"/>
    <lineage>
        <taxon>Eukaryota</taxon>
        <taxon>Metazoa</taxon>
        <taxon>Chordata</taxon>
        <taxon>Craniata</taxon>
        <taxon>Vertebrata</taxon>
        <taxon>Cyclostomata</taxon>
        <taxon>Myxini</taxon>
        <taxon>Myxiniformes</taxon>
        <taxon>Myxinidae</taxon>
        <taxon>Eptatretinae</taxon>
        <taxon>Eptatretus</taxon>
    </lineage>
</organism>
<evidence type="ECO:0000256" key="1">
    <source>
        <dbReference type="ARBA" id="ARBA00022574"/>
    </source>
</evidence>
<evidence type="ECO:0000313" key="2">
    <source>
        <dbReference type="Ensembl" id="ENSEBUP00000024707.1"/>
    </source>
</evidence>
<reference evidence="2" key="2">
    <citation type="submission" date="2025-09" db="UniProtKB">
        <authorList>
            <consortium name="Ensembl"/>
        </authorList>
    </citation>
    <scope>IDENTIFICATION</scope>
</reference>
<dbReference type="GeneTree" id="ENSGT00940000155680"/>
<evidence type="ECO:0000313" key="3">
    <source>
        <dbReference type="Proteomes" id="UP000694388"/>
    </source>
</evidence>
<reference evidence="2" key="1">
    <citation type="submission" date="2025-08" db="UniProtKB">
        <authorList>
            <consortium name="Ensembl"/>
        </authorList>
    </citation>
    <scope>IDENTIFICATION</scope>
</reference>
<keyword evidence="3" id="KW-1185">Reference proteome</keyword>